<dbReference type="GO" id="GO:0032259">
    <property type="term" value="P:methylation"/>
    <property type="evidence" value="ECO:0007669"/>
    <property type="project" value="UniProtKB-KW"/>
</dbReference>
<dbReference type="InterPro" id="IPR050714">
    <property type="entry name" value="Cobalamin_biosynth_MTase"/>
</dbReference>
<dbReference type="AlphaFoldDB" id="A0A9D2KQQ3"/>
<feature type="domain" description="Tetrapyrrole methylase" evidence="6">
    <location>
        <begin position="13"/>
        <end position="199"/>
    </location>
</feature>
<name>A0A9D2KQQ3_9BACT</name>
<dbReference type="NCBIfam" id="TIGR02469">
    <property type="entry name" value="CbiT"/>
    <property type="match status" value="1"/>
</dbReference>
<dbReference type="InterPro" id="IPR035996">
    <property type="entry name" value="4pyrrol_Methylase_sf"/>
</dbReference>
<dbReference type="PANTHER" id="PTHR43182:SF1">
    <property type="entry name" value="COBALT-PRECORRIN-7 C(5)-METHYLTRANSFERASE"/>
    <property type="match status" value="1"/>
</dbReference>
<dbReference type="PIRSF" id="PIRSF036428">
    <property type="entry name" value="CobL"/>
    <property type="match status" value="1"/>
</dbReference>
<reference evidence="7" key="2">
    <citation type="submission" date="2021-04" db="EMBL/GenBank/DDBJ databases">
        <authorList>
            <person name="Gilroy R."/>
        </authorList>
    </citation>
    <scope>NUCLEOTIDE SEQUENCE</scope>
    <source>
        <strain evidence="7">5032</strain>
    </source>
</reference>
<protein>
    <submittedName>
        <fullName evidence="7">Precorrin-6Y C5,15-methyltransferase (Decarboxylating) subunit CbiT</fullName>
    </submittedName>
</protein>
<dbReference type="SUPFAM" id="SSF53790">
    <property type="entry name" value="Tetrapyrrole methylase"/>
    <property type="match status" value="1"/>
</dbReference>
<dbReference type="Proteomes" id="UP000823821">
    <property type="component" value="Unassembled WGS sequence"/>
</dbReference>
<gene>
    <name evidence="7" type="primary">cbiT</name>
    <name evidence="7" type="ORF">H9784_10750</name>
</gene>
<dbReference type="Gene3D" id="3.40.50.150">
    <property type="entry name" value="Vaccinia Virus protein VP39"/>
    <property type="match status" value="1"/>
</dbReference>
<evidence type="ECO:0000256" key="3">
    <source>
        <dbReference type="ARBA" id="ARBA00022603"/>
    </source>
</evidence>
<dbReference type="InterPro" id="IPR014008">
    <property type="entry name" value="Cbl_synth_MTase_CbiT"/>
</dbReference>
<comment type="caution">
    <text evidence="7">The sequence shown here is derived from an EMBL/GenBank/DDBJ whole genome shotgun (WGS) entry which is preliminary data.</text>
</comment>
<dbReference type="SUPFAM" id="SSF53335">
    <property type="entry name" value="S-adenosyl-L-methionine-dependent methyltransferases"/>
    <property type="match status" value="1"/>
</dbReference>
<dbReference type="Pfam" id="PF00590">
    <property type="entry name" value="TP_methylase"/>
    <property type="match status" value="1"/>
</dbReference>
<keyword evidence="2" id="KW-0169">Cobalamin biosynthesis</keyword>
<dbReference type="GO" id="GO:0009236">
    <property type="term" value="P:cobalamin biosynthetic process"/>
    <property type="evidence" value="ECO:0007669"/>
    <property type="project" value="UniProtKB-KW"/>
</dbReference>
<accession>A0A9D2KQQ3</accession>
<keyword evidence="5" id="KW-0949">S-adenosyl-L-methionine</keyword>
<dbReference type="CDD" id="cd11644">
    <property type="entry name" value="Precorrin-6Y-MT"/>
    <property type="match status" value="1"/>
</dbReference>
<keyword evidence="4" id="KW-0808">Transferase</keyword>
<sequence length="425" mass="45256">MQPESPSPGQVDVISCGIGFPDDASTRALLTRAHAVYGSRALLAACPLPLGETHVIAARAREDAAAILARSRAGQRLAVLASGDALYHGFGGTLFRLARPDDVIIHHAGITAFQALFQRLGRPWDEARLFCVHAGEDIPARQMAQWPLSITYAGSRHTADALARAVLACHPAAAGRDAVMAERLGSPDERIVRAPLRDIAATPCGPTSLLVLLEHEAGNAEAAIAPRLALGLPDAAYAHEAHLITAPEVRAVILSRLCLPHWGTLWDLGAGSGSVGLEAAALCPGLRVIGVERKPERAALMADNARRLGVANYLPLTGEALPLVSLPPGAPEALPAPDRIFLGGGGRELPRLLAACMDRLRPDGLLVAASVTLQSLRDLLDWRPECRVGLCRLDVAREESLARTHRALKPQNTIHVFSFRREPHP</sequence>
<organism evidence="7 8">
    <name type="scientific">Candidatus Desulfovibrio intestinavium</name>
    <dbReference type="NCBI Taxonomy" id="2838534"/>
    <lineage>
        <taxon>Bacteria</taxon>
        <taxon>Pseudomonadati</taxon>
        <taxon>Thermodesulfobacteriota</taxon>
        <taxon>Desulfovibrionia</taxon>
        <taxon>Desulfovibrionales</taxon>
        <taxon>Desulfovibrionaceae</taxon>
        <taxon>Desulfovibrio</taxon>
    </lineage>
</organism>
<evidence type="ECO:0000256" key="4">
    <source>
        <dbReference type="ARBA" id="ARBA00022679"/>
    </source>
</evidence>
<dbReference type="CDD" id="cd02440">
    <property type="entry name" value="AdoMet_MTases"/>
    <property type="match status" value="1"/>
</dbReference>
<evidence type="ECO:0000256" key="1">
    <source>
        <dbReference type="ARBA" id="ARBA00004953"/>
    </source>
</evidence>
<evidence type="ECO:0000313" key="8">
    <source>
        <dbReference type="Proteomes" id="UP000823821"/>
    </source>
</evidence>
<reference evidence="7" key="1">
    <citation type="journal article" date="2021" name="PeerJ">
        <title>Extensive microbial diversity within the chicken gut microbiome revealed by metagenomics and culture.</title>
        <authorList>
            <person name="Gilroy R."/>
            <person name="Ravi A."/>
            <person name="Getino M."/>
            <person name="Pursley I."/>
            <person name="Horton D.L."/>
            <person name="Alikhan N.F."/>
            <person name="Baker D."/>
            <person name="Gharbi K."/>
            <person name="Hall N."/>
            <person name="Watson M."/>
            <person name="Adriaenssens E.M."/>
            <person name="Foster-Nyarko E."/>
            <person name="Jarju S."/>
            <person name="Secka A."/>
            <person name="Antonio M."/>
            <person name="Oren A."/>
            <person name="Chaudhuri R.R."/>
            <person name="La Ragione R."/>
            <person name="Hildebrand F."/>
            <person name="Pallen M.J."/>
        </authorList>
    </citation>
    <scope>NUCLEOTIDE SEQUENCE</scope>
    <source>
        <strain evidence="7">5032</strain>
    </source>
</reference>
<evidence type="ECO:0000256" key="2">
    <source>
        <dbReference type="ARBA" id="ARBA00022573"/>
    </source>
</evidence>
<dbReference type="InterPro" id="IPR006365">
    <property type="entry name" value="Cbl_synth_CobL"/>
</dbReference>
<dbReference type="InterPro" id="IPR014777">
    <property type="entry name" value="4pyrrole_Mease_sub1"/>
</dbReference>
<comment type="pathway">
    <text evidence="1">Cofactor biosynthesis; adenosylcobalamin biosynthesis.</text>
</comment>
<dbReference type="Gene3D" id="3.40.1010.10">
    <property type="entry name" value="Cobalt-precorrin-4 Transmethylase, Domain 1"/>
    <property type="match status" value="1"/>
</dbReference>
<evidence type="ECO:0000313" key="7">
    <source>
        <dbReference type="EMBL" id="HJA80022.1"/>
    </source>
</evidence>
<dbReference type="EMBL" id="DWZD01000053">
    <property type="protein sequence ID" value="HJA80022.1"/>
    <property type="molecule type" value="Genomic_DNA"/>
</dbReference>
<keyword evidence="3" id="KW-0489">Methyltransferase</keyword>
<dbReference type="InterPro" id="IPR012818">
    <property type="entry name" value="CbiE"/>
</dbReference>
<dbReference type="InterPro" id="IPR029063">
    <property type="entry name" value="SAM-dependent_MTases_sf"/>
</dbReference>
<proteinExistence type="predicted"/>
<evidence type="ECO:0000256" key="5">
    <source>
        <dbReference type="ARBA" id="ARBA00022691"/>
    </source>
</evidence>
<dbReference type="GO" id="GO:0008276">
    <property type="term" value="F:protein methyltransferase activity"/>
    <property type="evidence" value="ECO:0007669"/>
    <property type="project" value="InterPro"/>
</dbReference>
<dbReference type="InterPro" id="IPR000878">
    <property type="entry name" value="4pyrrol_Mease"/>
</dbReference>
<evidence type="ECO:0000259" key="6">
    <source>
        <dbReference type="Pfam" id="PF00590"/>
    </source>
</evidence>
<dbReference type="PANTHER" id="PTHR43182">
    <property type="entry name" value="COBALT-PRECORRIN-6B C(15)-METHYLTRANSFERASE (DECARBOXYLATING)"/>
    <property type="match status" value="1"/>
</dbReference>